<keyword evidence="4" id="KW-1185">Reference proteome</keyword>
<organism evidence="3 4">
    <name type="scientific">Calycina marina</name>
    <dbReference type="NCBI Taxonomy" id="1763456"/>
    <lineage>
        <taxon>Eukaryota</taxon>
        <taxon>Fungi</taxon>
        <taxon>Dikarya</taxon>
        <taxon>Ascomycota</taxon>
        <taxon>Pezizomycotina</taxon>
        <taxon>Leotiomycetes</taxon>
        <taxon>Helotiales</taxon>
        <taxon>Pezizellaceae</taxon>
        <taxon>Calycina</taxon>
    </lineage>
</organism>
<dbReference type="AlphaFoldDB" id="A0A9P8CE26"/>
<proteinExistence type="inferred from homology"/>
<dbReference type="OrthoDB" id="3687641at2759"/>
<dbReference type="Pfam" id="PF11807">
    <property type="entry name" value="UstYa"/>
    <property type="match status" value="1"/>
</dbReference>
<reference evidence="3" key="1">
    <citation type="journal article" date="2021" name="IMA Fungus">
        <title>Genomic characterization of three marine fungi, including Emericellopsis atlantica sp. nov. with signatures of a generalist lifestyle and marine biomass degradation.</title>
        <authorList>
            <person name="Hagestad O.C."/>
            <person name="Hou L."/>
            <person name="Andersen J.H."/>
            <person name="Hansen E.H."/>
            <person name="Altermark B."/>
            <person name="Li C."/>
            <person name="Kuhnert E."/>
            <person name="Cox R.J."/>
            <person name="Crous P.W."/>
            <person name="Spatafora J.W."/>
            <person name="Lail K."/>
            <person name="Amirebrahimi M."/>
            <person name="Lipzen A."/>
            <person name="Pangilinan J."/>
            <person name="Andreopoulos W."/>
            <person name="Hayes R.D."/>
            <person name="Ng V."/>
            <person name="Grigoriev I.V."/>
            <person name="Jackson S.A."/>
            <person name="Sutton T.D.S."/>
            <person name="Dobson A.D.W."/>
            <person name="Rama T."/>
        </authorList>
    </citation>
    <scope>NUCLEOTIDE SEQUENCE</scope>
    <source>
        <strain evidence="3">TRa3180A</strain>
    </source>
</reference>
<name>A0A9P8CE26_9HELO</name>
<comment type="caution">
    <text evidence="3">The sequence shown here is derived from an EMBL/GenBank/DDBJ whole genome shotgun (WGS) entry which is preliminary data.</text>
</comment>
<dbReference type="Proteomes" id="UP000887226">
    <property type="component" value="Unassembled WGS sequence"/>
</dbReference>
<sequence>MSVLGYTALSQFAFPRKQADQIVAPHETNRTRYHDALIKISATIPTAILLVAGFICLAILAGFVASKVFILNISQTDHPVPLPEGFFPSFGKVSVAFANGGEFTRNDTVGDAMWDSLVPVRQAIMCTADMTLEHANADGSFTAEQAVHQCRDWSLVKAFLEDNRAEDDTGGIIET</sequence>
<evidence type="ECO:0000313" key="3">
    <source>
        <dbReference type="EMBL" id="KAG9243659.1"/>
    </source>
</evidence>
<feature type="transmembrane region" description="Helical" evidence="2">
    <location>
        <begin position="43"/>
        <end position="65"/>
    </location>
</feature>
<comment type="similarity">
    <text evidence="1">Belongs to the ustYa family.</text>
</comment>
<protein>
    <submittedName>
        <fullName evidence="3">Uncharacterized protein</fullName>
    </submittedName>
</protein>
<gene>
    <name evidence="3" type="ORF">BJ878DRAFT_543056</name>
</gene>
<dbReference type="GO" id="GO:0043386">
    <property type="term" value="P:mycotoxin biosynthetic process"/>
    <property type="evidence" value="ECO:0007669"/>
    <property type="project" value="InterPro"/>
</dbReference>
<evidence type="ECO:0000256" key="2">
    <source>
        <dbReference type="SAM" id="Phobius"/>
    </source>
</evidence>
<dbReference type="EMBL" id="MU253961">
    <property type="protein sequence ID" value="KAG9243659.1"/>
    <property type="molecule type" value="Genomic_DNA"/>
</dbReference>
<dbReference type="InterPro" id="IPR021765">
    <property type="entry name" value="UstYa-like"/>
</dbReference>
<keyword evidence="2" id="KW-0812">Transmembrane</keyword>
<accession>A0A9P8CE26</accession>
<keyword evidence="2" id="KW-1133">Transmembrane helix</keyword>
<evidence type="ECO:0000256" key="1">
    <source>
        <dbReference type="ARBA" id="ARBA00035112"/>
    </source>
</evidence>
<evidence type="ECO:0000313" key="4">
    <source>
        <dbReference type="Proteomes" id="UP000887226"/>
    </source>
</evidence>
<keyword evidence="2" id="KW-0472">Membrane</keyword>